<protein>
    <submittedName>
        <fullName evidence="10">Siderophore iron transporter</fullName>
    </submittedName>
</protein>
<dbReference type="GO" id="GO:0022857">
    <property type="term" value="F:transmembrane transporter activity"/>
    <property type="evidence" value="ECO:0007669"/>
    <property type="project" value="InterPro"/>
</dbReference>
<feature type="transmembrane region" description="Helical" evidence="8">
    <location>
        <begin position="318"/>
        <end position="336"/>
    </location>
</feature>
<evidence type="ECO:0000256" key="7">
    <source>
        <dbReference type="SAM" id="MobiDB-lite"/>
    </source>
</evidence>
<feature type="domain" description="Major facilitator superfamily (MFS) profile" evidence="9">
    <location>
        <begin position="79"/>
        <end position="584"/>
    </location>
</feature>
<dbReference type="PANTHER" id="PTHR23501:SF55">
    <property type="entry name" value="SIDEROPHORE IRON TRANSPORTER, PUTATIVE (AFU_ORTHOLOGUE AFUA_3G03440)-RELATED"/>
    <property type="match status" value="1"/>
</dbReference>
<dbReference type="Gene3D" id="1.20.1250.20">
    <property type="entry name" value="MFS general substrate transporter like domains"/>
    <property type="match status" value="2"/>
</dbReference>
<feature type="transmembrane region" description="Helical" evidence="8">
    <location>
        <begin position="78"/>
        <end position="96"/>
    </location>
</feature>
<evidence type="ECO:0000256" key="3">
    <source>
        <dbReference type="ARBA" id="ARBA00022448"/>
    </source>
</evidence>
<evidence type="ECO:0000256" key="8">
    <source>
        <dbReference type="SAM" id="Phobius"/>
    </source>
</evidence>
<sequence>MGPADPLISSSTLASMSVSGTERTPLLGDEEDNNYNHNNNNNHPYHKNAQNQVNPNAQEGVQSVEAITLVWSKTSLRWTYFFILLIYTLNSIQGQVTQNLMPYVVSDFSALSLIPVIGIVSAIMNGVLRLPIAKLLDLWGRAEGFAFMTLIATTGLLLMAICRNIETYAVAQVCYAVGFGGISLTMNVVIADISSLKNRALAISVASSPYIATTIIGPRLSQTIYQTIGFRWAFGLSAILTPMFAAPIFGMLFTNQLKAKQIGVLSSVPAKRSWKEAFVHHVEEFDAYGVFFLSAGLVFFLLPFSITGYADNSWTSPSIVSMIFIGLILLIIFGFWERFYATRPFIPYHLLCDRTVIGASLLCATRFVAYFCWDGYFTSYLQVVNGLSISKAGYIGNIFSIGACLMSLVTGYFIRVTGRFKWIAWIAMPIELVGGASMIYFRQPYQNIAYVVGCQVFIAIAGGALVICEQMAVMAVVEHAQIAAILALLGLVSNIGGAVGSSVSGAIWTNTLPGALLERLPEYAKGNATAIYEDLALQLSYPRGSEVRDAIVAAYGVAQMRMCIAGTAALMFGFVWVSLWRDVKVSDLKQNRGTVL</sequence>
<evidence type="ECO:0000313" key="11">
    <source>
        <dbReference type="Proteomes" id="UP000006753"/>
    </source>
</evidence>
<dbReference type="GeneID" id="18761451"/>
<accession>K1WUW6</accession>
<dbReference type="InterPro" id="IPR011701">
    <property type="entry name" value="MFS"/>
</dbReference>
<keyword evidence="4 8" id="KW-0812">Transmembrane</keyword>
<feature type="transmembrane region" description="Helical" evidence="8">
    <location>
        <begin position="447"/>
        <end position="468"/>
    </location>
</feature>
<name>K1WUW6_MARBU</name>
<evidence type="ECO:0000256" key="6">
    <source>
        <dbReference type="ARBA" id="ARBA00023136"/>
    </source>
</evidence>
<feature type="transmembrane region" description="Helical" evidence="8">
    <location>
        <begin position="144"/>
        <end position="161"/>
    </location>
</feature>
<dbReference type="PANTHER" id="PTHR23501">
    <property type="entry name" value="MAJOR FACILITATOR SUPERFAMILY"/>
    <property type="match status" value="1"/>
</dbReference>
<feature type="transmembrane region" description="Helical" evidence="8">
    <location>
        <begin position="393"/>
        <end position="415"/>
    </location>
</feature>
<dbReference type="AlphaFoldDB" id="K1WUW6"/>
<feature type="transmembrane region" description="Helical" evidence="8">
    <location>
        <begin position="108"/>
        <end position="132"/>
    </location>
</feature>
<keyword evidence="11" id="KW-1185">Reference proteome</keyword>
<dbReference type="OrthoDB" id="4078873at2759"/>
<evidence type="ECO:0000256" key="5">
    <source>
        <dbReference type="ARBA" id="ARBA00022989"/>
    </source>
</evidence>
<comment type="similarity">
    <text evidence="2">Belongs to the major facilitator superfamily.</text>
</comment>
<keyword evidence="5 8" id="KW-1133">Transmembrane helix</keyword>
<dbReference type="Proteomes" id="UP000006753">
    <property type="component" value="Unassembled WGS sequence"/>
</dbReference>
<feature type="transmembrane region" description="Helical" evidence="8">
    <location>
        <begin position="167"/>
        <end position="189"/>
    </location>
</feature>
<dbReference type="PROSITE" id="PS50850">
    <property type="entry name" value="MFS"/>
    <property type="match status" value="1"/>
</dbReference>
<feature type="transmembrane region" description="Helical" evidence="8">
    <location>
        <begin position="422"/>
        <end position="441"/>
    </location>
</feature>
<feature type="transmembrane region" description="Helical" evidence="8">
    <location>
        <begin position="285"/>
        <end position="306"/>
    </location>
</feature>
<dbReference type="OMA" id="WDGYYTS"/>
<feature type="transmembrane region" description="Helical" evidence="8">
    <location>
        <begin position="356"/>
        <end position="373"/>
    </location>
</feature>
<dbReference type="SUPFAM" id="SSF103473">
    <property type="entry name" value="MFS general substrate transporter"/>
    <property type="match status" value="2"/>
</dbReference>
<dbReference type="KEGG" id="mbe:MBM_05516"/>
<feature type="transmembrane region" description="Helical" evidence="8">
    <location>
        <begin position="558"/>
        <end position="580"/>
    </location>
</feature>
<gene>
    <name evidence="10" type="ORF">MBM_05516</name>
</gene>
<feature type="transmembrane region" description="Helical" evidence="8">
    <location>
        <begin position="232"/>
        <end position="253"/>
    </location>
</feature>
<keyword evidence="6 8" id="KW-0472">Membrane</keyword>
<dbReference type="eggNOG" id="KOG0254">
    <property type="taxonomic scope" value="Eukaryota"/>
</dbReference>
<feature type="transmembrane region" description="Helical" evidence="8">
    <location>
        <begin position="480"/>
        <end position="508"/>
    </location>
</feature>
<keyword evidence="3" id="KW-0813">Transport</keyword>
<feature type="region of interest" description="Disordered" evidence="7">
    <location>
        <begin position="1"/>
        <end position="51"/>
    </location>
</feature>
<feature type="compositionally biased region" description="Polar residues" evidence="7">
    <location>
        <begin position="8"/>
        <end position="22"/>
    </location>
</feature>
<dbReference type="RefSeq" id="XP_007293405.1">
    <property type="nucleotide sequence ID" value="XM_007293343.1"/>
</dbReference>
<comment type="subcellular location">
    <subcellularLocation>
        <location evidence="1">Membrane</location>
        <topology evidence="1">Multi-pass membrane protein</topology>
    </subcellularLocation>
</comment>
<evidence type="ECO:0000256" key="2">
    <source>
        <dbReference type="ARBA" id="ARBA00008335"/>
    </source>
</evidence>
<proteinExistence type="inferred from homology"/>
<evidence type="ECO:0000256" key="4">
    <source>
        <dbReference type="ARBA" id="ARBA00022692"/>
    </source>
</evidence>
<dbReference type="Pfam" id="PF07690">
    <property type="entry name" value="MFS_1"/>
    <property type="match status" value="1"/>
</dbReference>
<organism evidence="10 11">
    <name type="scientific">Marssonina brunnea f. sp. multigermtubi (strain MB_m1)</name>
    <name type="common">Marssonina leaf spot fungus</name>
    <dbReference type="NCBI Taxonomy" id="1072389"/>
    <lineage>
        <taxon>Eukaryota</taxon>
        <taxon>Fungi</taxon>
        <taxon>Dikarya</taxon>
        <taxon>Ascomycota</taxon>
        <taxon>Pezizomycotina</taxon>
        <taxon>Leotiomycetes</taxon>
        <taxon>Helotiales</taxon>
        <taxon>Drepanopezizaceae</taxon>
        <taxon>Drepanopeziza</taxon>
    </lineage>
</organism>
<dbReference type="InParanoid" id="K1WUW6"/>
<reference evidence="10 11" key="1">
    <citation type="journal article" date="2012" name="BMC Genomics">
        <title>Sequencing the genome of Marssonina brunnea reveals fungus-poplar co-evolution.</title>
        <authorList>
            <person name="Zhu S."/>
            <person name="Cao Y.-Z."/>
            <person name="Jiang C."/>
            <person name="Tan B.-Y."/>
            <person name="Wang Z."/>
            <person name="Feng S."/>
            <person name="Zhang L."/>
            <person name="Su X.-H."/>
            <person name="Brejova B."/>
            <person name="Vinar T."/>
            <person name="Xu M."/>
            <person name="Wang M.-X."/>
            <person name="Zhang S.-G."/>
            <person name="Huang M.-R."/>
            <person name="Wu R."/>
            <person name="Zhou Y."/>
        </authorList>
    </citation>
    <scope>NUCLEOTIDE SEQUENCE [LARGE SCALE GENOMIC DNA]</scope>
    <source>
        <strain evidence="10 11">MB_m1</strain>
    </source>
</reference>
<dbReference type="InterPro" id="IPR036259">
    <property type="entry name" value="MFS_trans_sf"/>
</dbReference>
<dbReference type="HOGENOM" id="CLU_012970_1_0_1"/>
<dbReference type="FunFam" id="1.20.1250.20:FF:000284">
    <property type="entry name" value="Siderophore iron transporter mirB"/>
    <property type="match status" value="1"/>
</dbReference>
<evidence type="ECO:0000313" key="10">
    <source>
        <dbReference type="EMBL" id="EKD16222.1"/>
    </source>
</evidence>
<evidence type="ECO:0000259" key="9">
    <source>
        <dbReference type="PROSITE" id="PS50850"/>
    </source>
</evidence>
<dbReference type="GO" id="GO:0005886">
    <property type="term" value="C:plasma membrane"/>
    <property type="evidence" value="ECO:0007669"/>
    <property type="project" value="TreeGrafter"/>
</dbReference>
<evidence type="ECO:0000256" key="1">
    <source>
        <dbReference type="ARBA" id="ARBA00004141"/>
    </source>
</evidence>
<dbReference type="InterPro" id="IPR020846">
    <property type="entry name" value="MFS_dom"/>
</dbReference>
<dbReference type="EMBL" id="JH921439">
    <property type="protein sequence ID" value="EKD16222.1"/>
    <property type="molecule type" value="Genomic_DNA"/>
</dbReference>